<sequence length="65" mass="6894">MAAVCPDDLAALDFFAGNSTEDLQPLAAQLQPLTAAPGEILMRQGEHGVVPADRFRAGPGQPHRR</sequence>
<dbReference type="Proteomes" id="UP000467201">
    <property type="component" value="Chromosome"/>
</dbReference>
<dbReference type="EMBL" id="AP022605">
    <property type="protein sequence ID" value="BBZ08844.1"/>
    <property type="molecule type" value="Genomic_DNA"/>
</dbReference>
<dbReference type="AlphaFoldDB" id="A0A7I7VU80"/>
<dbReference type="KEGG" id="mdr:MDOR_30130"/>
<accession>A0A7I7VU80</accession>
<dbReference type="InterPro" id="IPR018490">
    <property type="entry name" value="cNMP-bd_dom_sf"/>
</dbReference>
<evidence type="ECO:0000313" key="2">
    <source>
        <dbReference type="Proteomes" id="UP000467201"/>
    </source>
</evidence>
<dbReference type="Gene3D" id="2.60.120.10">
    <property type="entry name" value="Jelly Rolls"/>
    <property type="match status" value="1"/>
</dbReference>
<dbReference type="InterPro" id="IPR014710">
    <property type="entry name" value="RmlC-like_jellyroll"/>
</dbReference>
<evidence type="ECO:0000313" key="1">
    <source>
        <dbReference type="EMBL" id="BBZ08844.1"/>
    </source>
</evidence>
<organism evidence="1 2">
    <name type="scientific">Mycolicibacterium doricum</name>
    <dbReference type="NCBI Taxonomy" id="126673"/>
    <lineage>
        <taxon>Bacteria</taxon>
        <taxon>Bacillati</taxon>
        <taxon>Actinomycetota</taxon>
        <taxon>Actinomycetes</taxon>
        <taxon>Mycobacteriales</taxon>
        <taxon>Mycobacteriaceae</taxon>
        <taxon>Mycolicibacterium</taxon>
    </lineage>
</organism>
<proteinExistence type="predicted"/>
<name>A0A7I7VU80_9MYCO</name>
<protein>
    <submittedName>
        <fullName evidence="1">Uncharacterized protein</fullName>
    </submittedName>
</protein>
<reference evidence="1 2" key="1">
    <citation type="journal article" date="2019" name="Emerg. Microbes Infect.">
        <title>Comprehensive subspecies identification of 175 nontuberculous mycobacteria species based on 7547 genomic profiles.</title>
        <authorList>
            <person name="Matsumoto Y."/>
            <person name="Kinjo T."/>
            <person name="Motooka D."/>
            <person name="Nabeya D."/>
            <person name="Jung N."/>
            <person name="Uechi K."/>
            <person name="Horii T."/>
            <person name="Iida T."/>
            <person name="Fujita J."/>
            <person name="Nakamura S."/>
        </authorList>
    </citation>
    <scope>NUCLEOTIDE SEQUENCE [LARGE SCALE GENOMIC DNA]</scope>
    <source>
        <strain evidence="1 2">JCM 12405</strain>
    </source>
</reference>
<dbReference type="SUPFAM" id="SSF51206">
    <property type="entry name" value="cAMP-binding domain-like"/>
    <property type="match status" value="1"/>
</dbReference>
<gene>
    <name evidence="1" type="ORF">MDOR_30130</name>
</gene>